<dbReference type="Gene3D" id="1.10.510.10">
    <property type="entry name" value="Transferase(Phosphotransferase) domain 1"/>
    <property type="match status" value="1"/>
</dbReference>
<keyword evidence="6" id="KW-0808">Transferase</keyword>
<keyword evidence="1 3" id="KW-0853">WD repeat</keyword>
<feature type="domain" description="Protein kinase" evidence="5">
    <location>
        <begin position="17"/>
        <end position="327"/>
    </location>
</feature>
<sequence>MGAEAEVGAGTLVGGRYRLAGRLGADARGRAWRAYDEWLRVEVAVKRVRLPQGAADAAEVRARAVRLAGGAARLRGERHVVTLHDVVVDGAGTWAVTDLVEGRSLAEHLAAHGPLSADRAADVARALLTALDAAYAADVVHGNVKPSNVLLAATGEVFLTDFGPPAPQPDPWIVPDATGGHGQDAPGPQALPWATPGATGPVQDAPRGAPGAAGPAGNAAGPQALPWAGPGAAGHVAGAAQAPDAAAPEPGAAGDLFALGVTLYQAVEGEPPFGPAAEWQAAYGEPVATRRAGRLGPLLGALLARDPARRPTARAALALLDVPRDAVPGRAPAVSTVAPAPAYGASPRLPGAFVLEADNEVQSLAISPDGTLLAAAGAGKRLRLWDLTSPHAVAAELAGHRNWVLAVAFSPDGRTLASGGYDRKVRLWDVATGRSTAVLEGHTDWVRAIAFSLDGRVLATGGDDKVIRLWDPATGAATASLAGHHGWIRSLAFAPDGRSVVTGGRIVQRWDLATGQKPATLAGTESKVRAVAFSPDGRTIAAGTKQRGLYLWDAATHAPLPAWPEAGTGARVNALAFAPGGTALAAAGPGRTVTLRDTATAEQLTSWSAESGTVHALAFTPDGTLLAAADAARIHLWRVPPASYPA</sequence>
<dbReference type="SUPFAM" id="SSF50978">
    <property type="entry name" value="WD40 repeat-like"/>
    <property type="match status" value="1"/>
</dbReference>
<feature type="region of interest" description="Disordered" evidence="4">
    <location>
        <begin position="174"/>
        <end position="227"/>
    </location>
</feature>
<dbReference type="PROSITE" id="PS50294">
    <property type="entry name" value="WD_REPEATS_REGION"/>
    <property type="match status" value="4"/>
</dbReference>
<dbReference type="InterPro" id="IPR015943">
    <property type="entry name" value="WD40/YVTN_repeat-like_dom_sf"/>
</dbReference>
<dbReference type="InterPro" id="IPR036322">
    <property type="entry name" value="WD40_repeat_dom_sf"/>
</dbReference>
<evidence type="ECO:0000256" key="3">
    <source>
        <dbReference type="PROSITE-ProRule" id="PRU00221"/>
    </source>
</evidence>
<gene>
    <name evidence="6" type="ORF">HCN08_18985</name>
</gene>
<keyword evidence="2" id="KW-0677">Repeat</keyword>
<dbReference type="EMBL" id="JAATEJ010000015">
    <property type="protein sequence ID" value="NJP45470.1"/>
    <property type="molecule type" value="Genomic_DNA"/>
</dbReference>
<name>A0ABX0ZNI0_9ACTN</name>
<keyword evidence="6" id="KW-0418">Kinase</keyword>
<dbReference type="Proteomes" id="UP000734511">
    <property type="component" value="Unassembled WGS sequence"/>
</dbReference>
<dbReference type="PROSITE" id="PS50082">
    <property type="entry name" value="WD_REPEATS_2"/>
    <property type="match status" value="4"/>
</dbReference>
<dbReference type="PANTHER" id="PTHR19848:SF8">
    <property type="entry name" value="F-BOX AND WD REPEAT DOMAIN CONTAINING 7"/>
    <property type="match status" value="1"/>
</dbReference>
<dbReference type="PANTHER" id="PTHR19848">
    <property type="entry name" value="WD40 REPEAT PROTEIN"/>
    <property type="match status" value="1"/>
</dbReference>
<feature type="repeat" description="WD" evidence="3">
    <location>
        <begin position="354"/>
        <end position="395"/>
    </location>
</feature>
<dbReference type="PROSITE" id="PS00678">
    <property type="entry name" value="WD_REPEATS_1"/>
    <property type="match status" value="1"/>
</dbReference>
<feature type="compositionally biased region" description="Low complexity" evidence="4">
    <location>
        <begin position="205"/>
        <end position="227"/>
    </location>
</feature>
<dbReference type="PROSITE" id="PS50011">
    <property type="entry name" value="PROTEIN_KINASE_DOM"/>
    <property type="match status" value="1"/>
</dbReference>
<evidence type="ECO:0000259" key="5">
    <source>
        <dbReference type="PROSITE" id="PS50011"/>
    </source>
</evidence>
<reference evidence="6 7" key="1">
    <citation type="submission" date="2020-03" db="EMBL/GenBank/DDBJ databases">
        <title>WGS of actinomycetes isolated from Thailand.</title>
        <authorList>
            <person name="Thawai C."/>
        </authorList>
    </citation>
    <scope>NUCLEOTIDE SEQUENCE [LARGE SCALE GENOMIC DNA]</scope>
    <source>
        <strain evidence="6 7">PRB2-1</strain>
    </source>
</reference>
<feature type="repeat" description="WD" evidence="3">
    <location>
        <begin position="439"/>
        <end position="480"/>
    </location>
</feature>
<dbReference type="SMART" id="SM00320">
    <property type="entry name" value="WD40"/>
    <property type="match status" value="7"/>
</dbReference>
<evidence type="ECO:0000256" key="1">
    <source>
        <dbReference type="ARBA" id="ARBA00022574"/>
    </source>
</evidence>
<dbReference type="Pfam" id="PF00069">
    <property type="entry name" value="Pkinase"/>
    <property type="match status" value="1"/>
</dbReference>
<dbReference type="GO" id="GO:0016301">
    <property type="term" value="F:kinase activity"/>
    <property type="evidence" value="ECO:0007669"/>
    <property type="project" value="UniProtKB-KW"/>
</dbReference>
<feature type="repeat" description="WD" evidence="3">
    <location>
        <begin position="397"/>
        <end position="438"/>
    </location>
</feature>
<dbReference type="InterPro" id="IPR001680">
    <property type="entry name" value="WD40_rpt"/>
</dbReference>
<dbReference type="Pfam" id="PF00400">
    <property type="entry name" value="WD40"/>
    <property type="match status" value="6"/>
</dbReference>
<dbReference type="InterPro" id="IPR019775">
    <property type="entry name" value="WD40_repeat_CS"/>
</dbReference>
<dbReference type="SMART" id="SM00220">
    <property type="entry name" value="S_TKc"/>
    <property type="match status" value="1"/>
</dbReference>
<feature type="repeat" description="WD" evidence="3">
    <location>
        <begin position="521"/>
        <end position="562"/>
    </location>
</feature>
<evidence type="ECO:0000256" key="4">
    <source>
        <dbReference type="SAM" id="MobiDB-lite"/>
    </source>
</evidence>
<dbReference type="SUPFAM" id="SSF56112">
    <property type="entry name" value="Protein kinase-like (PK-like)"/>
    <property type="match status" value="1"/>
</dbReference>
<dbReference type="Gene3D" id="2.130.10.10">
    <property type="entry name" value="YVTN repeat-like/Quinoprotein amine dehydrogenase"/>
    <property type="match status" value="2"/>
</dbReference>
<dbReference type="CDD" id="cd00200">
    <property type="entry name" value="WD40"/>
    <property type="match status" value="1"/>
</dbReference>
<dbReference type="Gene3D" id="3.30.200.20">
    <property type="entry name" value="Phosphorylase Kinase, domain 1"/>
    <property type="match status" value="1"/>
</dbReference>
<organism evidence="6 7">
    <name type="scientific">Actinacidiphila epipremni</name>
    <dbReference type="NCBI Taxonomy" id="2053013"/>
    <lineage>
        <taxon>Bacteria</taxon>
        <taxon>Bacillati</taxon>
        <taxon>Actinomycetota</taxon>
        <taxon>Actinomycetes</taxon>
        <taxon>Kitasatosporales</taxon>
        <taxon>Streptomycetaceae</taxon>
        <taxon>Actinacidiphila</taxon>
    </lineage>
</organism>
<dbReference type="InterPro" id="IPR011009">
    <property type="entry name" value="Kinase-like_dom_sf"/>
</dbReference>
<protein>
    <submittedName>
        <fullName evidence="6">Protein kinase</fullName>
    </submittedName>
</protein>
<evidence type="ECO:0000313" key="7">
    <source>
        <dbReference type="Proteomes" id="UP000734511"/>
    </source>
</evidence>
<dbReference type="RefSeq" id="WP_167984330.1">
    <property type="nucleotide sequence ID" value="NZ_JAATEJ010000015.1"/>
</dbReference>
<dbReference type="PRINTS" id="PR00320">
    <property type="entry name" value="GPROTEINBRPT"/>
</dbReference>
<proteinExistence type="predicted"/>
<dbReference type="InterPro" id="IPR000719">
    <property type="entry name" value="Prot_kinase_dom"/>
</dbReference>
<keyword evidence="7" id="KW-1185">Reference proteome</keyword>
<evidence type="ECO:0000313" key="6">
    <source>
        <dbReference type="EMBL" id="NJP45470.1"/>
    </source>
</evidence>
<evidence type="ECO:0000256" key="2">
    <source>
        <dbReference type="ARBA" id="ARBA00022737"/>
    </source>
</evidence>
<accession>A0ABX0ZNI0</accession>
<comment type="caution">
    <text evidence="6">The sequence shown here is derived from an EMBL/GenBank/DDBJ whole genome shotgun (WGS) entry which is preliminary data.</text>
</comment>
<dbReference type="InterPro" id="IPR020472">
    <property type="entry name" value="WD40_PAC1"/>
</dbReference>